<dbReference type="GO" id="GO:0016208">
    <property type="term" value="F:AMP binding"/>
    <property type="evidence" value="ECO:0007669"/>
    <property type="project" value="TreeGrafter"/>
</dbReference>
<keyword evidence="3 4" id="KW-0129">CBS domain</keyword>
<feature type="compositionally biased region" description="Polar residues" evidence="5">
    <location>
        <begin position="1"/>
        <end position="11"/>
    </location>
</feature>
<dbReference type="PANTHER" id="PTHR13780">
    <property type="entry name" value="AMP-ACTIVATED PROTEIN KINASE, GAMMA REGULATORY SUBUNIT"/>
    <property type="match status" value="1"/>
</dbReference>
<dbReference type="CDD" id="cd04641">
    <property type="entry name" value="CBS_euAMPK_gamma-like_repeat2"/>
    <property type="match status" value="1"/>
</dbReference>
<reference evidence="7 8" key="1">
    <citation type="journal article" date="2023" name="Proc. Natl. Acad. Sci. U.S.A.">
        <title>A global phylogenomic analysis of the shiitake genus Lentinula.</title>
        <authorList>
            <person name="Sierra-Patev S."/>
            <person name="Min B."/>
            <person name="Naranjo-Ortiz M."/>
            <person name="Looney B."/>
            <person name="Konkel Z."/>
            <person name="Slot J.C."/>
            <person name="Sakamoto Y."/>
            <person name="Steenwyk J.L."/>
            <person name="Rokas A."/>
            <person name="Carro J."/>
            <person name="Camarero S."/>
            <person name="Ferreira P."/>
            <person name="Molpeceres G."/>
            <person name="Ruiz-Duenas F.J."/>
            <person name="Serrano A."/>
            <person name="Henrissat B."/>
            <person name="Drula E."/>
            <person name="Hughes K.W."/>
            <person name="Mata J.L."/>
            <person name="Ishikawa N.K."/>
            <person name="Vargas-Isla R."/>
            <person name="Ushijima S."/>
            <person name="Smith C.A."/>
            <person name="Donoghue J."/>
            <person name="Ahrendt S."/>
            <person name="Andreopoulos W."/>
            <person name="He G."/>
            <person name="LaButti K."/>
            <person name="Lipzen A."/>
            <person name="Ng V."/>
            <person name="Riley R."/>
            <person name="Sandor L."/>
            <person name="Barry K."/>
            <person name="Martinez A.T."/>
            <person name="Xiao Y."/>
            <person name="Gibbons J.G."/>
            <person name="Terashima K."/>
            <person name="Grigoriev I.V."/>
            <person name="Hibbett D."/>
        </authorList>
    </citation>
    <scope>NUCLEOTIDE SEQUENCE [LARGE SCALE GENOMIC DNA]</scope>
    <source>
        <strain evidence="7 8">TFB7810</strain>
    </source>
</reference>
<dbReference type="PROSITE" id="PS51371">
    <property type="entry name" value="CBS"/>
    <property type="match status" value="3"/>
</dbReference>
<protein>
    <submittedName>
        <fullName evidence="7">CBS-domain-containing protein</fullName>
    </submittedName>
</protein>
<feature type="compositionally biased region" description="Low complexity" evidence="5">
    <location>
        <begin position="404"/>
        <end position="415"/>
    </location>
</feature>
<dbReference type="EMBL" id="JANVFU010000001">
    <property type="protein sequence ID" value="KAJ3750304.1"/>
    <property type="molecule type" value="Genomic_DNA"/>
</dbReference>
<evidence type="ECO:0000256" key="3">
    <source>
        <dbReference type="ARBA" id="ARBA00023122"/>
    </source>
</evidence>
<dbReference type="GO" id="GO:0031588">
    <property type="term" value="C:nucleotide-activated protein kinase complex"/>
    <property type="evidence" value="ECO:0007669"/>
    <property type="project" value="TreeGrafter"/>
</dbReference>
<name>A0A9W8PAJ9_9AGAR</name>
<dbReference type="Pfam" id="PF00571">
    <property type="entry name" value="CBS"/>
    <property type="match status" value="2"/>
</dbReference>
<keyword evidence="8" id="KW-1185">Reference proteome</keyword>
<feature type="region of interest" description="Disordered" evidence="5">
    <location>
        <begin position="1"/>
        <end position="26"/>
    </location>
</feature>
<dbReference type="InterPro" id="IPR046342">
    <property type="entry name" value="CBS_dom_sf"/>
</dbReference>
<dbReference type="PANTHER" id="PTHR13780:SF35">
    <property type="entry name" value="LD22662P"/>
    <property type="match status" value="1"/>
</dbReference>
<feature type="domain" description="CBS" evidence="6">
    <location>
        <begin position="253"/>
        <end position="315"/>
    </location>
</feature>
<dbReference type="InterPro" id="IPR050511">
    <property type="entry name" value="AMPK_gamma/SDS23_families"/>
</dbReference>
<evidence type="ECO:0000313" key="8">
    <source>
        <dbReference type="Proteomes" id="UP001142393"/>
    </source>
</evidence>
<dbReference type="Proteomes" id="UP001142393">
    <property type="component" value="Unassembled WGS sequence"/>
</dbReference>
<dbReference type="SUPFAM" id="SSF54631">
    <property type="entry name" value="CBS-domain pair"/>
    <property type="match status" value="2"/>
</dbReference>
<dbReference type="Gene3D" id="3.10.580.10">
    <property type="entry name" value="CBS-domain"/>
    <property type="match status" value="2"/>
</dbReference>
<comment type="caution">
    <text evidence="7">The sequence shown here is derived from an EMBL/GenBank/DDBJ whole genome shotgun (WGS) entry which is preliminary data.</text>
</comment>
<evidence type="ECO:0000256" key="1">
    <source>
        <dbReference type="ARBA" id="ARBA00006750"/>
    </source>
</evidence>
<dbReference type="GO" id="GO:0019901">
    <property type="term" value="F:protein kinase binding"/>
    <property type="evidence" value="ECO:0007669"/>
    <property type="project" value="TreeGrafter"/>
</dbReference>
<dbReference type="SMART" id="SM00116">
    <property type="entry name" value="CBS"/>
    <property type="match status" value="4"/>
</dbReference>
<feature type="domain" description="CBS" evidence="6">
    <location>
        <begin position="327"/>
        <end position="394"/>
    </location>
</feature>
<organism evidence="7 8">
    <name type="scientific">Lentinula detonsa</name>
    <dbReference type="NCBI Taxonomy" id="2804962"/>
    <lineage>
        <taxon>Eukaryota</taxon>
        <taxon>Fungi</taxon>
        <taxon>Dikarya</taxon>
        <taxon>Basidiomycota</taxon>
        <taxon>Agaricomycotina</taxon>
        <taxon>Agaricomycetes</taxon>
        <taxon>Agaricomycetidae</taxon>
        <taxon>Agaricales</taxon>
        <taxon>Marasmiineae</taxon>
        <taxon>Omphalotaceae</taxon>
        <taxon>Lentinula</taxon>
    </lineage>
</organism>
<evidence type="ECO:0000259" key="6">
    <source>
        <dbReference type="PROSITE" id="PS51371"/>
    </source>
</evidence>
<evidence type="ECO:0000256" key="4">
    <source>
        <dbReference type="PROSITE-ProRule" id="PRU00703"/>
    </source>
</evidence>
<evidence type="ECO:0000313" key="7">
    <source>
        <dbReference type="EMBL" id="KAJ3750304.1"/>
    </source>
</evidence>
<feature type="region of interest" description="Disordered" evidence="5">
    <location>
        <begin position="393"/>
        <end position="429"/>
    </location>
</feature>
<comment type="similarity">
    <text evidence="1">Belongs to the 5'-AMP-activated protein kinase gamma subunit family.</text>
</comment>
<dbReference type="GO" id="GO:0019887">
    <property type="term" value="F:protein kinase regulator activity"/>
    <property type="evidence" value="ECO:0007669"/>
    <property type="project" value="TreeGrafter"/>
</dbReference>
<dbReference type="AlphaFoldDB" id="A0A9W8PAJ9"/>
<keyword evidence="2" id="KW-0677">Repeat</keyword>
<dbReference type="GO" id="GO:0005634">
    <property type="term" value="C:nucleus"/>
    <property type="evidence" value="ECO:0007669"/>
    <property type="project" value="TreeGrafter"/>
</dbReference>
<accession>A0A9W8PAJ9</accession>
<dbReference type="InterPro" id="IPR000644">
    <property type="entry name" value="CBS_dom"/>
</dbReference>
<dbReference type="GO" id="GO:0005737">
    <property type="term" value="C:cytoplasm"/>
    <property type="evidence" value="ECO:0007669"/>
    <property type="project" value="TreeGrafter"/>
</dbReference>
<evidence type="ECO:0000256" key="5">
    <source>
        <dbReference type="SAM" id="MobiDB-lite"/>
    </source>
</evidence>
<evidence type="ECO:0000256" key="2">
    <source>
        <dbReference type="ARBA" id="ARBA00022737"/>
    </source>
</evidence>
<sequence length="429" mass="47868">MSNSLLPQSPSIRRASTRRRAGSNLPPLQDVHHGALQAIRTFLKGRICYDAFPISFRLIVLDTKLSVKRALQCLLMNSVVSAPLWNSDKSEFAGMLTVLDIIHLIQYYWRTASYDFATEDVETLRLEKLRGKLFEIFFRWTLFEVPFLLEIEIELGVAQPPLLRKHPDNTLYEAAQVLVQTHARRLPLLDYDSDTGHEVIVSTLTQYRLLKFISINAMIQCPQEIQKLNLSLRRLKIGTYVAASSATDVPEGQNPYHPIATATLNTTVFNVVHMFSELSISAVPIINEDGIVVNLYETVDVMTLVRSGSYQSLDLTISEALKQRSLDFPGVVICTASDSLGTLLQLIKKRRVHRLVVVEGEEEERKGGRKGRLLGIITLSDVLRYIMGAGTITEAQEPRQTQMPSASSTTLPSPSVFGSPTIPATPPIA</sequence>
<proteinExistence type="inferred from homology"/>
<feature type="domain" description="CBS" evidence="6">
    <location>
        <begin position="158"/>
        <end position="221"/>
    </location>
</feature>
<gene>
    <name evidence="7" type="ORF">DFH05DRAFT_1386250</name>
</gene>